<dbReference type="EMBL" id="FRBI01000038">
    <property type="protein sequence ID" value="SHN32617.1"/>
    <property type="molecule type" value="Genomic_DNA"/>
</dbReference>
<dbReference type="OrthoDB" id="4282368at2"/>
<protein>
    <submittedName>
        <fullName evidence="1">Uncharacterized protein</fullName>
    </submittedName>
</protein>
<evidence type="ECO:0000313" key="1">
    <source>
        <dbReference type="EMBL" id="SHN32617.1"/>
    </source>
</evidence>
<name>A0A1M7QMJ6_9ACTN</name>
<dbReference type="AlphaFoldDB" id="A0A1M7QMJ6"/>
<evidence type="ECO:0000313" key="2">
    <source>
        <dbReference type="Proteomes" id="UP000184111"/>
    </source>
</evidence>
<gene>
    <name evidence="1" type="ORF">SAMN05216499_13811</name>
</gene>
<sequence>MNDASDRLGYQPRLLSARNVKVQVAELSSAVLDMVQVKGKVSEGGPMALPWDQGEDPDEFHNVTHLWSLHGVDESALEGAMAALAQRLPENGWHVVRNGPDSSRNRNQEILATHLATHIQLEATFERNTDLGDPLISFSVYSRFFVSAQEPGQ</sequence>
<reference evidence="1 2" key="1">
    <citation type="submission" date="2016-11" db="EMBL/GenBank/DDBJ databases">
        <authorList>
            <person name="Jaros S."/>
            <person name="Januszkiewicz K."/>
            <person name="Wedrychowicz H."/>
        </authorList>
    </citation>
    <scope>NUCLEOTIDE SEQUENCE [LARGE SCALE GENOMIC DNA]</scope>
    <source>
        <strain evidence="1 2">CGMCC 4.2025</strain>
    </source>
</reference>
<organism evidence="1 2">
    <name type="scientific">Actinacidiphila paucisporea</name>
    <dbReference type="NCBI Taxonomy" id="310782"/>
    <lineage>
        <taxon>Bacteria</taxon>
        <taxon>Bacillati</taxon>
        <taxon>Actinomycetota</taxon>
        <taxon>Actinomycetes</taxon>
        <taxon>Kitasatosporales</taxon>
        <taxon>Streptomycetaceae</taxon>
        <taxon>Actinacidiphila</taxon>
    </lineage>
</organism>
<proteinExistence type="predicted"/>
<dbReference type="STRING" id="310782.SAMN05216499_13811"/>
<accession>A0A1M7QMJ6</accession>
<keyword evidence="2" id="KW-1185">Reference proteome</keyword>
<dbReference type="RefSeq" id="WP_073502680.1">
    <property type="nucleotide sequence ID" value="NZ_FRBI01000038.1"/>
</dbReference>
<dbReference type="Proteomes" id="UP000184111">
    <property type="component" value="Unassembled WGS sequence"/>
</dbReference>